<evidence type="ECO:0000313" key="1">
    <source>
        <dbReference type="EMBL" id="MBD2862079.1"/>
    </source>
</evidence>
<protein>
    <submittedName>
        <fullName evidence="1">DUF4362 domain-containing protein</fullName>
    </submittedName>
</protein>
<dbReference type="AlphaFoldDB" id="A0A927C651"/>
<dbReference type="EMBL" id="JACXJA010000008">
    <property type="protein sequence ID" value="MBD2862079.1"/>
    <property type="molecule type" value="Genomic_DNA"/>
</dbReference>
<dbReference type="Proteomes" id="UP000639396">
    <property type="component" value="Unassembled WGS sequence"/>
</dbReference>
<gene>
    <name evidence="1" type="ORF">IDH45_08805</name>
</gene>
<reference evidence="1" key="1">
    <citation type="submission" date="2020-09" db="EMBL/GenBank/DDBJ databases">
        <title>A novel bacterium of genus Paenibacillus, isolated from South China Sea.</title>
        <authorList>
            <person name="Huang H."/>
            <person name="Mo K."/>
            <person name="Hu Y."/>
        </authorList>
    </citation>
    <scope>NUCLEOTIDE SEQUENCE</scope>
    <source>
        <strain evidence="1">IB182363</strain>
    </source>
</reference>
<sequence length="152" mass="17353">MNKSVPGKIAFLAVTLIALASIYLNLQLSDELKEERHPIILTHFDRYDLELFNDFADRFQQGKGGYVLLIPPVVDGGYWIHDVHSQGKEIRWTIDNTRDGMTDEVDRGKREYVCHAIERADGGMSYTFALSRCNGYNEGEKIPVISFNKDKL</sequence>
<dbReference type="RefSeq" id="WP_190926645.1">
    <property type="nucleotide sequence ID" value="NZ_JACXJA010000008.1"/>
</dbReference>
<organism evidence="1 2">
    <name type="scientific">Paenibacillus oceani</name>
    <dbReference type="NCBI Taxonomy" id="2772510"/>
    <lineage>
        <taxon>Bacteria</taxon>
        <taxon>Bacillati</taxon>
        <taxon>Bacillota</taxon>
        <taxon>Bacilli</taxon>
        <taxon>Bacillales</taxon>
        <taxon>Paenibacillaceae</taxon>
        <taxon>Paenibacillus</taxon>
    </lineage>
</organism>
<accession>A0A927C651</accession>
<proteinExistence type="predicted"/>
<name>A0A927C651_9BACL</name>
<comment type="caution">
    <text evidence="1">The sequence shown here is derived from an EMBL/GenBank/DDBJ whole genome shotgun (WGS) entry which is preliminary data.</text>
</comment>
<keyword evidence="2" id="KW-1185">Reference proteome</keyword>
<evidence type="ECO:0000313" key="2">
    <source>
        <dbReference type="Proteomes" id="UP000639396"/>
    </source>
</evidence>